<keyword evidence="9" id="KW-1185">Reference proteome</keyword>
<keyword evidence="2" id="KW-0813">Transport</keyword>
<evidence type="ECO:0000256" key="2">
    <source>
        <dbReference type="ARBA" id="ARBA00022448"/>
    </source>
</evidence>
<dbReference type="PANTHER" id="PTHR47738">
    <property type="entry name" value="PTS SYSTEM FRUCTOSE-LIKE EIIA COMPONENT-RELATED"/>
    <property type="match status" value="1"/>
</dbReference>
<keyword evidence="4 8" id="KW-0762">Sugar transport</keyword>
<dbReference type="RefSeq" id="WP_147803708.1">
    <property type="nucleotide sequence ID" value="NZ_CP144914.1"/>
</dbReference>
<protein>
    <submittedName>
        <fullName evidence="8">PTS sugar transporter subunit IIA</fullName>
    </submittedName>
</protein>
<evidence type="ECO:0000313" key="8">
    <source>
        <dbReference type="EMBL" id="WWD79631.1"/>
    </source>
</evidence>
<keyword evidence="3" id="KW-0597">Phosphoprotein</keyword>
<name>A0A5C7F4H4_9BACI</name>
<evidence type="ECO:0000256" key="5">
    <source>
        <dbReference type="ARBA" id="ARBA00022679"/>
    </source>
</evidence>
<dbReference type="CDD" id="cd00211">
    <property type="entry name" value="PTS_IIA_fru"/>
    <property type="match status" value="1"/>
</dbReference>
<organism evidence="8 9">
    <name type="scientific">Alkalicoccus halolimnae</name>
    <dbReference type="NCBI Taxonomy" id="1667239"/>
    <lineage>
        <taxon>Bacteria</taxon>
        <taxon>Bacillati</taxon>
        <taxon>Bacillota</taxon>
        <taxon>Bacilli</taxon>
        <taxon>Bacillales</taxon>
        <taxon>Bacillaceae</taxon>
        <taxon>Alkalicoccus</taxon>
    </lineage>
</organism>
<evidence type="ECO:0000256" key="4">
    <source>
        <dbReference type="ARBA" id="ARBA00022597"/>
    </source>
</evidence>
<accession>A0A5C7F4H4</accession>
<evidence type="ECO:0000256" key="6">
    <source>
        <dbReference type="ARBA" id="ARBA00022683"/>
    </source>
</evidence>
<dbReference type="InterPro" id="IPR051541">
    <property type="entry name" value="PTS_SugarTrans_NitroReg"/>
</dbReference>
<dbReference type="GO" id="GO:0016020">
    <property type="term" value="C:membrane"/>
    <property type="evidence" value="ECO:0007669"/>
    <property type="project" value="InterPro"/>
</dbReference>
<dbReference type="InterPro" id="IPR016152">
    <property type="entry name" value="PTrfase/Anion_transptr"/>
</dbReference>
<dbReference type="EMBL" id="CP144914">
    <property type="protein sequence ID" value="WWD79631.1"/>
    <property type="molecule type" value="Genomic_DNA"/>
</dbReference>
<dbReference type="GO" id="GO:0005737">
    <property type="term" value="C:cytoplasm"/>
    <property type="evidence" value="ECO:0007669"/>
    <property type="project" value="UniProtKB-SubCell"/>
</dbReference>
<sequence>MKLIDQMSEDLINTQLEGTTQEEIIEEMMELFAEDNAINSKADFKKAILEREAQASTGIGHEVAVPHGQSDAVIKPGVAFGIVQGGVDWHSHDGAPVKLIFMVAAPEGDNGEEHLRIMQMIASKLRDEDFRKELLKVKNFAEAYELLKEIE</sequence>
<dbReference type="InterPro" id="IPR004715">
    <property type="entry name" value="PTS_IIA_fruc"/>
</dbReference>
<reference evidence="8 9" key="1">
    <citation type="submission" date="2024-01" db="EMBL/GenBank/DDBJ databases">
        <title>Complete Genome Sequence of Alkalicoccus halolimnae BZ-SZ-XJ29T, a Moderately Halophilic Bacterium Isolated from a Salt Lake.</title>
        <authorList>
            <person name="Zhao B."/>
        </authorList>
    </citation>
    <scope>NUCLEOTIDE SEQUENCE [LARGE SCALE GENOMIC DNA]</scope>
    <source>
        <strain evidence="8 9">BZ-SZ-XJ29</strain>
    </source>
</reference>
<keyword evidence="6" id="KW-0598">Phosphotransferase system</keyword>
<dbReference type="PROSITE" id="PS00372">
    <property type="entry name" value="PTS_EIIA_TYPE_2_HIS"/>
    <property type="match status" value="1"/>
</dbReference>
<proteinExistence type="predicted"/>
<dbReference type="NCBIfam" id="TIGR00848">
    <property type="entry name" value="fruA"/>
    <property type="match status" value="1"/>
</dbReference>
<evidence type="ECO:0000313" key="9">
    <source>
        <dbReference type="Proteomes" id="UP000321816"/>
    </source>
</evidence>
<dbReference type="SUPFAM" id="SSF55804">
    <property type="entry name" value="Phoshotransferase/anion transport protein"/>
    <property type="match status" value="1"/>
</dbReference>
<dbReference type="PANTHER" id="PTHR47738:SF2">
    <property type="entry name" value="PTS SYSTEM FRUCTOSE-LIKE EIIA COMPONENT"/>
    <property type="match status" value="1"/>
</dbReference>
<dbReference type="Proteomes" id="UP000321816">
    <property type="component" value="Chromosome"/>
</dbReference>
<gene>
    <name evidence="8" type="ORF">FTX54_014705</name>
</gene>
<feature type="domain" description="PTS EIIA type-2" evidence="7">
    <location>
        <begin position="5"/>
        <end position="150"/>
    </location>
</feature>
<dbReference type="GO" id="GO:0009401">
    <property type="term" value="P:phosphoenolpyruvate-dependent sugar phosphotransferase system"/>
    <property type="evidence" value="ECO:0007669"/>
    <property type="project" value="UniProtKB-KW"/>
</dbReference>
<evidence type="ECO:0000256" key="1">
    <source>
        <dbReference type="ARBA" id="ARBA00004496"/>
    </source>
</evidence>
<dbReference type="Gene3D" id="3.40.930.10">
    <property type="entry name" value="Mannitol-specific EII, Chain A"/>
    <property type="match status" value="1"/>
</dbReference>
<dbReference type="GO" id="GO:0008982">
    <property type="term" value="F:protein-N(PI)-phosphohistidine-sugar phosphotransferase activity"/>
    <property type="evidence" value="ECO:0007669"/>
    <property type="project" value="InterPro"/>
</dbReference>
<comment type="subcellular location">
    <subcellularLocation>
        <location evidence="1">Cytoplasm</location>
    </subcellularLocation>
</comment>
<keyword evidence="5" id="KW-0808">Transferase</keyword>
<dbReference type="PROSITE" id="PS51094">
    <property type="entry name" value="PTS_EIIA_TYPE_2"/>
    <property type="match status" value="1"/>
</dbReference>
<evidence type="ECO:0000259" key="7">
    <source>
        <dbReference type="PROSITE" id="PS51094"/>
    </source>
</evidence>
<dbReference type="Pfam" id="PF00359">
    <property type="entry name" value="PTS_EIIA_2"/>
    <property type="match status" value="1"/>
</dbReference>
<evidence type="ECO:0000256" key="3">
    <source>
        <dbReference type="ARBA" id="ARBA00022553"/>
    </source>
</evidence>
<dbReference type="AlphaFoldDB" id="A0A5C7F4H4"/>
<dbReference type="OrthoDB" id="95460at2"/>
<dbReference type="InterPro" id="IPR002178">
    <property type="entry name" value="PTS_EIIA_type-2_dom"/>
</dbReference>
<dbReference type="FunFam" id="3.40.930.10:FF:000009">
    <property type="entry name" value="PTS system, fructose specific IIABC component"/>
    <property type="match status" value="1"/>
</dbReference>
<dbReference type="KEGG" id="ahal:FTX54_014705"/>